<dbReference type="RefSeq" id="WP_101780239.1">
    <property type="nucleotide sequence ID" value="NZ_NBUC01000065.1"/>
</dbReference>
<protein>
    <recommendedName>
        <fullName evidence="4">DUF932 domain-containing protein</fullName>
    </recommendedName>
</protein>
<organism evidence="2 3">
    <name type="scientific">Sinorhizobium medicae</name>
    <dbReference type="NCBI Taxonomy" id="110321"/>
    <lineage>
        <taxon>Bacteria</taxon>
        <taxon>Pseudomonadati</taxon>
        <taxon>Pseudomonadota</taxon>
        <taxon>Alphaproteobacteria</taxon>
        <taxon>Hyphomicrobiales</taxon>
        <taxon>Rhizobiaceae</taxon>
        <taxon>Sinorhizobium/Ensifer group</taxon>
        <taxon>Sinorhizobium</taxon>
    </lineage>
</organism>
<comment type="caution">
    <text evidence="2">The sequence shown here is derived from an EMBL/GenBank/DDBJ whole genome shotgun (WGS) entry which is preliminary data.</text>
</comment>
<evidence type="ECO:0000256" key="1">
    <source>
        <dbReference type="SAM" id="MobiDB-lite"/>
    </source>
</evidence>
<gene>
    <name evidence="2" type="ORF">BMJ33_11765</name>
</gene>
<proteinExistence type="predicted"/>
<sequence>MTVEENREGRRSALDEFAAAQITGPASFLPATQSQSFEVVSAQAVAVRRDEGLVLTRLRTLAQAAGTDWYYRFPVKNRKENRTDWIEGPSIKLANDLSRLYGNCAVDCRAQDFGDFWLFHARFVDLETGYSLIRPFQQRKSGGKIGGSDDERRLDIAFQIGASKAIRNVVVNALQTFSDFAFEEAKGALIDRIGKDLDGYRQRTIERVAAHVDIERVERVIGRPRQDWLATDVAKIIAMAKAVTDGMATWNETFPPLQGGDNETGEVETSAAVSKTLETFAAGSGTDQIADPHEDAGAETSASGTPPPTLAEDIFDTITRRMAAAPSSEAVHAVWEQMELDAYFDGDKKGRDKAWKIASKRLEQFKGK</sequence>
<evidence type="ECO:0008006" key="4">
    <source>
        <dbReference type="Google" id="ProtNLM"/>
    </source>
</evidence>
<name>A0ABX4TPR5_9HYPH</name>
<dbReference type="Proteomes" id="UP001190825">
    <property type="component" value="Unassembled WGS sequence"/>
</dbReference>
<feature type="region of interest" description="Disordered" evidence="1">
    <location>
        <begin position="285"/>
        <end position="310"/>
    </location>
</feature>
<keyword evidence="3" id="KW-1185">Reference proteome</keyword>
<accession>A0ABX4TPR5</accession>
<evidence type="ECO:0000313" key="2">
    <source>
        <dbReference type="EMBL" id="PLU04532.1"/>
    </source>
</evidence>
<reference evidence="2 3" key="1">
    <citation type="journal article" date="2018" name="FEMS Microbiol. Ecol.">
        <title>Co-invading symbiotic mutualists of Medicago polymorpha retain high ancestral diversity and contain diverse accessory genomes.</title>
        <authorList>
            <person name="Porter S.S."/>
            <person name="Faber-Hammond J.J."/>
            <person name="Friesen M.L."/>
        </authorList>
    </citation>
    <scope>NUCLEOTIDE SEQUENCE [LARGE SCALE GENOMIC DNA]</scope>
    <source>
        <strain evidence="2 3">Str16</strain>
    </source>
</reference>
<evidence type="ECO:0000313" key="3">
    <source>
        <dbReference type="Proteomes" id="UP001190825"/>
    </source>
</evidence>
<dbReference type="EMBL" id="NBUC01000065">
    <property type="protein sequence ID" value="PLU04532.1"/>
    <property type="molecule type" value="Genomic_DNA"/>
</dbReference>